<proteinExistence type="predicted"/>
<evidence type="ECO:0000313" key="2">
    <source>
        <dbReference type="EMBL" id="PFH55659.1"/>
    </source>
</evidence>
<accession>A0A2A9P2K1</accession>
<organism evidence="2 3">
    <name type="scientific">Ophiocordyceps unilateralis</name>
    <name type="common">Zombie-ant fungus</name>
    <name type="synonym">Torrubia unilateralis</name>
    <dbReference type="NCBI Taxonomy" id="268505"/>
    <lineage>
        <taxon>Eukaryota</taxon>
        <taxon>Fungi</taxon>
        <taxon>Dikarya</taxon>
        <taxon>Ascomycota</taxon>
        <taxon>Pezizomycotina</taxon>
        <taxon>Sordariomycetes</taxon>
        <taxon>Hypocreomycetidae</taxon>
        <taxon>Hypocreales</taxon>
        <taxon>Ophiocordycipitaceae</taxon>
        <taxon>Ophiocordyceps</taxon>
    </lineage>
</organism>
<dbReference type="Proteomes" id="UP000037136">
    <property type="component" value="Unassembled WGS sequence"/>
</dbReference>
<keyword evidence="1" id="KW-0812">Transmembrane</keyword>
<sequence length="275" mass="29995">MFSCYPTALTHRRGSWDGNNVTDYDKNTNAACIDALRKLPRSTNPSGNCLCYNLPSLDTNSGNFEADLRVFRVSDPRDDFVGISPSDINVGVQYTGASVTLASPQQIQNMLSRQSTIGRRQENRGPELVQSYMFVGQIDPNLLSNNLSLADLEIPLMPVFRLTAKDATGRTVSTNVSLNEASFVTGVFSDQVVQSDFGAAQAAVDNKRAAVRNSTAAFVLPGVQIMIFPVGLIITSVWVLIGVTAYGIGTYQRALYAKAWRRRTRVAAQIHGKPI</sequence>
<name>A0A2A9P2K1_OPHUN</name>
<evidence type="ECO:0000256" key="1">
    <source>
        <dbReference type="SAM" id="Phobius"/>
    </source>
</evidence>
<gene>
    <name evidence="2" type="ORF">XA68_17866</name>
</gene>
<reference evidence="2 3" key="1">
    <citation type="journal article" date="2015" name="BMC Genomics">
        <title>Gene expression during zombie ant biting behavior reflects the complexity underlying fungal parasitic behavioral manipulation.</title>
        <authorList>
            <person name="de Bekker C."/>
            <person name="Ohm R.A."/>
            <person name="Loreto R.G."/>
            <person name="Sebastian A."/>
            <person name="Albert I."/>
            <person name="Merrow M."/>
            <person name="Brachmann A."/>
            <person name="Hughes D.P."/>
        </authorList>
    </citation>
    <scope>NUCLEOTIDE SEQUENCE [LARGE SCALE GENOMIC DNA]</scope>
    <source>
        <strain evidence="2 3">SC16a</strain>
    </source>
</reference>
<protein>
    <submittedName>
        <fullName evidence="2">Uncharacterized protein</fullName>
    </submittedName>
</protein>
<comment type="caution">
    <text evidence="2">The sequence shown here is derived from an EMBL/GenBank/DDBJ whole genome shotgun (WGS) entry which is preliminary data.</text>
</comment>
<feature type="transmembrane region" description="Helical" evidence="1">
    <location>
        <begin position="226"/>
        <end position="248"/>
    </location>
</feature>
<dbReference type="EMBL" id="LAZP02000818">
    <property type="protein sequence ID" value="PFH55659.1"/>
    <property type="molecule type" value="Genomic_DNA"/>
</dbReference>
<dbReference type="STRING" id="268505.A0A2A9P2K1"/>
<evidence type="ECO:0000313" key="3">
    <source>
        <dbReference type="Proteomes" id="UP000037136"/>
    </source>
</evidence>
<dbReference type="OrthoDB" id="2596908at2759"/>
<keyword evidence="1" id="KW-0472">Membrane</keyword>
<keyword evidence="3" id="KW-1185">Reference proteome</keyword>
<reference evidence="2 3" key="2">
    <citation type="journal article" date="2017" name="Sci. Rep.">
        <title>Ant-infecting Ophiocordyceps genomes reveal a high diversity of potential behavioral manipulation genes and a possible major role for enterotoxins.</title>
        <authorList>
            <person name="de Bekker C."/>
            <person name="Ohm R.A."/>
            <person name="Evans H.C."/>
            <person name="Brachmann A."/>
            <person name="Hughes D.P."/>
        </authorList>
    </citation>
    <scope>NUCLEOTIDE SEQUENCE [LARGE SCALE GENOMIC DNA]</scope>
    <source>
        <strain evidence="2 3">SC16a</strain>
    </source>
</reference>
<keyword evidence="1" id="KW-1133">Transmembrane helix</keyword>
<dbReference type="AlphaFoldDB" id="A0A2A9P2K1"/>